<evidence type="ECO:0000313" key="9">
    <source>
        <dbReference type="Proteomes" id="UP000254040"/>
    </source>
</evidence>
<dbReference type="SUPFAM" id="SSF55073">
    <property type="entry name" value="Nucleotide cyclase"/>
    <property type="match status" value="1"/>
</dbReference>
<dbReference type="SMART" id="SM00052">
    <property type="entry name" value="EAL"/>
    <property type="match status" value="1"/>
</dbReference>
<dbReference type="NCBIfam" id="TIGR00254">
    <property type="entry name" value="GGDEF"/>
    <property type="match status" value="1"/>
</dbReference>
<feature type="domain" description="HAMP" evidence="4">
    <location>
        <begin position="194"/>
        <end position="246"/>
    </location>
</feature>
<dbReference type="Pfam" id="PF00563">
    <property type="entry name" value="EAL"/>
    <property type="match status" value="1"/>
</dbReference>
<evidence type="ECO:0000256" key="2">
    <source>
        <dbReference type="SAM" id="Phobius"/>
    </source>
</evidence>
<dbReference type="PROSITE" id="PS50885">
    <property type="entry name" value="HAMP"/>
    <property type="match status" value="1"/>
</dbReference>
<dbReference type="GO" id="GO:0071111">
    <property type="term" value="F:cyclic-guanylate-specific phosphodiesterase activity"/>
    <property type="evidence" value="ECO:0007669"/>
    <property type="project" value="UniProtKB-EC"/>
</dbReference>
<dbReference type="PANTHER" id="PTHR44757:SF2">
    <property type="entry name" value="BIOFILM ARCHITECTURE MAINTENANCE PROTEIN MBAA"/>
    <property type="match status" value="1"/>
</dbReference>
<dbReference type="InterPro" id="IPR052155">
    <property type="entry name" value="Biofilm_reg_signaling"/>
</dbReference>
<dbReference type="InterPro" id="IPR029787">
    <property type="entry name" value="Nucleotide_cyclase"/>
</dbReference>
<evidence type="ECO:0000259" key="5">
    <source>
        <dbReference type="PROSITE" id="PS50887"/>
    </source>
</evidence>
<dbReference type="GO" id="GO:0016020">
    <property type="term" value="C:membrane"/>
    <property type="evidence" value="ECO:0007669"/>
    <property type="project" value="InterPro"/>
</dbReference>
<keyword evidence="1" id="KW-0175">Coiled coil</keyword>
<dbReference type="GO" id="GO:0007165">
    <property type="term" value="P:signal transduction"/>
    <property type="evidence" value="ECO:0007669"/>
    <property type="project" value="InterPro"/>
</dbReference>
<evidence type="ECO:0000259" key="4">
    <source>
        <dbReference type="PROSITE" id="PS50885"/>
    </source>
</evidence>
<dbReference type="Gene3D" id="3.30.70.270">
    <property type="match status" value="1"/>
</dbReference>
<dbReference type="CDD" id="cd06225">
    <property type="entry name" value="HAMP"/>
    <property type="match status" value="1"/>
</dbReference>
<feature type="domain" description="GGDEF" evidence="5">
    <location>
        <begin position="296"/>
        <end position="430"/>
    </location>
</feature>
<dbReference type="Gene3D" id="3.20.20.450">
    <property type="entry name" value="EAL domain"/>
    <property type="match status" value="1"/>
</dbReference>
<gene>
    <name evidence="7" type="primary">gmr_4</name>
    <name evidence="6" type="ORF">Lmor_2556</name>
    <name evidence="7" type="ORF">NCTC12239_01161</name>
</gene>
<keyword evidence="2" id="KW-0812">Transmembrane</keyword>
<sequence length="704" mass="80798">MKIKTLLHLFFLLSVLISTSLISLIMFQKNDLDRMITKGNLANEIVKVISQREKIISNYINDHQPENIILWQLMYEITVKLLQSDAFDTQEEQEILASMREDNVAKNKLLSELIVFEQSNTAQIKGNASSQIVLNKFKLPLTRLSESIMSDAYRLNEINQKNIKNTLELVYLIVMCSVLTLVVLCFLVLFILKRKIYTPLLMLNEGIKSIGMGDLDFKINAHRNDEMGQLIKSFNEMAHKLNDRTIEQEQIRNKLEKSNRANVYIARHDSLTNLPNAVLAKLFLNNAIENARNTNTIVAVIDLDLDNFKRINNTIGHLKANLLIKEVGKRLLKITRNNIDLVARFGANEFYIIVPLIKSRHEITAATKKIQKAITKPFSIDKKEFYLTASIGISLYPFDGTEVNTLVEQADFAMYQAKNIGRNNIQFALQELRDLEKKKGEMEAEMHHGIQNNQFILYYQPIVDTKTQAINGMEALIRWKNDKGEIINPEEFIPIAERSDLIVTMGEWVLETASKQFKEWQKYGLQSMDINISVHQLSDRLLDLTKKIMKQLELPPGGLIFEITETVLMQQTDVMLRFNKILTEMGVSISIDDFGTGYSSFTYLNKFKISNLKLDISFIKDVNKNKRKAAVCKAILQMARTLNIKTIAEGVETQEEFEFLKENGCDETQGFYFSKPLPPDEVEKLLQRNAQYSSVLEEFPRSVG</sequence>
<keyword evidence="2" id="KW-0472">Membrane</keyword>
<dbReference type="Proteomes" id="UP000254040">
    <property type="component" value="Unassembled WGS sequence"/>
</dbReference>
<dbReference type="InterPro" id="IPR001633">
    <property type="entry name" value="EAL_dom"/>
</dbReference>
<dbReference type="PROSITE" id="PS50887">
    <property type="entry name" value="GGDEF"/>
    <property type="match status" value="1"/>
</dbReference>
<accession>A0A378JW26</accession>
<dbReference type="Pfam" id="PF00990">
    <property type="entry name" value="GGDEF"/>
    <property type="match status" value="1"/>
</dbReference>
<protein>
    <submittedName>
        <fullName evidence="7">Inner membrane protein PLUS sensory box protein LssE</fullName>
        <ecNumber evidence="7">3.1.4.52</ecNumber>
    </submittedName>
    <submittedName>
        <fullName evidence="6">Inner membrane protein/sensory box protein LssE</fullName>
    </submittedName>
</protein>
<proteinExistence type="predicted"/>
<dbReference type="SUPFAM" id="SSF141868">
    <property type="entry name" value="EAL domain-like"/>
    <property type="match status" value="1"/>
</dbReference>
<dbReference type="PANTHER" id="PTHR44757">
    <property type="entry name" value="DIGUANYLATE CYCLASE DGCP"/>
    <property type="match status" value="1"/>
</dbReference>
<evidence type="ECO:0000313" key="7">
    <source>
        <dbReference type="EMBL" id="STX62240.1"/>
    </source>
</evidence>
<keyword evidence="2" id="KW-1133">Transmembrane helix</keyword>
<dbReference type="InterPro" id="IPR043128">
    <property type="entry name" value="Rev_trsase/Diguanyl_cyclase"/>
</dbReference>
<dbReference type="CDD" id="cd01949">
    <property type="entry name" value="GGDEF"/>
    <property type="match status" value="1"/>
</dbReference>
<dbReference type="InterPro" id="IPR003660">
    <property type="entry name" value="HAMP_dom"/>
</dbReference>
<evidence type="ECO:0000256" key="1">
    <source>
        <dbReference type="SAM" id="Coils"/>
    </source>
</evidence>
<keyword evidence="7" id="KW-0378">Hydrolase</keyword>
<dbReference type="OrthoDB" id="9804951at2"/>
<dbReference type="EC" id="3.1.4.52" evidence="7"/>
<evidence type="ECO:0000259" key="3">
    <source>
        <dbReference type="PROSITE" id="PS50883"/>
    </source>
</evidence>
<name>A0A378JW26_9GAMM</name>
<dbReference type="CDD" id="cd01948">
    <property type="entry name" value="EAL"/>
    <property type="match status" value="1"/>
</dbReference>
<dbReference type="EMBL" id="UGOG01000001">
    <property type="protein sequence ID" value="STX62240.1"/>
    <property type="molecule type" value="Genomic_DNA"/>
</dbReference>
<dbReference type="InterPro" id="IPR000160">
    <property type="entry name" value="GGDEF_dom"/>
</dbReference>
<dbReference type="SUPFAM" id="SSF158472">
    <property type="entry name" value="HAMP domain-like"/>
    <property type="match status" value="1"/>
</dbReference>
<reference evidence="7 9" key="2">
    <citation type="submission" date="2018-06" db="EMBL/GenBank/DDBJ databases">
        <authorList>
            <consortium name="Pathogen Informatics"/>
            <person name="Doyle S."/>
        </authorList>
    </citation>
    <scope>NUCLEOTIDE SEQUENCE [LARGE SCALE GENOMIC DNA]</scope>
    <source>
        <strain evidence="7 9">NCTC12239</strain>
    </source>
</reference>
<evidence type="ECO:0000313" key="8">
    <source>
        <dbReference type="Proteomes" id="UP000054985"/>
    </source>
</evidence>
<keyword evidence="8" id="KW-1185">Reference proteome</keyword>
<dbReference type="EMBL" id="LNYN01000035">
    <property type="protein sequence ID" value="KTD31680.1"/>
    <property type="molecule type" value="Genomic_DNA"/>
</dbReference>
<evidence type="ECO:0000313" key="6">
    <source>
        <dbReference type="EMBL" id="KTD31680.1"/>
    </source>
</evidence>
<feature type="transmembrane region" description="Helical" evidence="2">
    <location>
        <begin position="169"/>
        <end position="192"/>
    </location>
</feature>
<reference evidence="6 8" key="1">
    <citation type="submission" date="2015-11" db="EMBL/GenBank/DDBJ databases">
        <title>Genomic analysis of 38 Legionella species identifies large and diverse effector repertoires.</title>
        <authorList>
            <person name="Burstein D."/>
            <person name="Amaro F."/>
            <person name="Zusman T."/>
            <person name="Lifshitz Z."/>
            <person name="Cohen O."/>
            <person name="Gilbert J.A."/>
            <person name="Pupko T."/>
            <person name="Shuman H.A."/>
            <person name="Segal G."/>
        </authorList>
    </citation>
    <scope>NUCLEOTIDE SEQUENCE [LARGE SCALE GENOMIC DNA]</scope>
    <source>
        <strain evidence="6 8">ATCC 43877</strain>
    </source>
</reference>
<dbReference type="STRING" id="39962.Lmor_2556"/>
<dbReference type="Gene3D" id="6.10.340.10">
    <property type="match status" value="1"/>
</dbReference>
<feature type="domain" description="EAL" evidence="3">
    <location>
        <begin position="439"/>
        <end position="690"/>
    </location>
</feature>
<feature type="transmembrane region" description="Helical" evidence="2">
    <location>
        <begin position="6"/>
        <end position="27"/>
    </location>
</feature>
<dbReference type="PROSITE" id="PS50883">
    <property type="entry name" value="EAL"/>
    <property type="match status" value="1"/>
</dbReference>
<dbReference type="InterPro" id="IPR035919">
    <property type="entry name" value="EAL_sf"/>
</dbReference>
<dbReference type="SMART" id="SM00267">
    <property type="entry name" value="GGDEF"/>
    <property type="match status" value="1"/>
</dbReference>
<organism evidence="7 9">
    <name type="scientific">Legionella moravica</name>
    <dbReference type="NCBI Taxonomy" id="39962"/>
    <lineage>
        <taxon>Bacteria</taxon>
        <taxon>Pseudomonadati</taxon>
        <taxon>Pseudomonadota</taxon>
        <taxon>Gammaproteobacteria</taxon>
        <taxon>Legionellales</taxon>
        <taxon>Legionellaceae</taxon>
        <taxon>Legionella</taxon>
    </lineage>
</organism>
<dbReference type="Proteomes" id="UP000054985">
    <property type="component" value="Unassembled WGS sequence"/>
</dbReference>
<dbReference type="AlphaFoldDB" id="A0A378JW26"/>
<dbReference type="SMART" id="SM00304">
    <property type="entry name" value="HAMP"/>
    <property type="match status" value="1"/>
</dbReference>
<feature type="coiled-coil region" evidence="1">
    <location>
        <begin position="418"/>
        <end position="445"/>
    </location>
</feature>
<dbReference type="Pfam" id="PF00672">
    <property type="entry name" value="HAMP"/>
    <property type="match status" value="1"/>
</dbReference>